<comment type="caution">
    <text evidence="7">The sequence shown here is derived from an EMBL/GenBank/DDBJ whole genome shotgun (WGS) entry which is preliminary data.</text>
</comment>
<keyword evidence="4" id="KW-0067">ATP-binding</keyword>
<dbReference type="InterPro" id="IPR036554">
    <property type="entry name" value="GHMP_kinase_C_sf"/>
</dbReference>
<evidence type="ECO:0000256" key="3">
    <source>
        <dbReference type="ARBA" id="ARBA00022777"/>
    </source>
</evidence>
<organism evidence="7 8">
    <name type="scientific">Paenibacillus vandeheii</name>
    <dbReference type="NCBI Taxonomy" id="3035917"/>
    <lineage>
        <taxon>Bacteria</taxon>
        <taxon>Bacillati</taxon>
        <taxon>Bacillota</taxon>
        <taxon>Bacilli</taxon>
        <taxon>Bacillales</taxon>
        <taxon>Paenibacillaceae</taxon>
        <taxon>Paenibacillus</taxon>
    </lineage>
</organism>
<dbReference type="SUPFAM" id="SSF55060">
    <property type="entry name" value="GHMP Kinase, C-terminal domain"/>
    <property type="match status" value="1"/>
</dbReference>
<dbReference type="InterPro" id="IPR006206">
    <property type="entry name" value="Mevalonate/galactokinase"/>
</dbReference>
<dbReference type="InterPro" id="IPR020568">
    <property type="entry name" value="Ribosomal_Su5_D2-typ_SF"/>
</dbReference>
<evidence type="ECO:0000259" key="5">
    <source>
        <dbReference type="Pfam" id="PF00288"/>
    </source>
</evidence>
<evidence type="ECO:0000256" key="1">
    <source>
        <dbReference type="ARBA" id="ARBA00006566"/>
    </source>
</evidence>
<proteinExistence type="inferred from homology"/>
<accession>A0ABT8JL52</accession>
<gene>
    <name evidence="7" type="ORF">P5G61_26930</name>
</gene>
<keyword evidence="3" id="KW-0418">Kinase</keyword>
<dbReference type="InterPro" id="IPR000705">
    <property type="entry name" value="Galactokinase"/>
</dbReference>
<dbReference type="PANTHER" id="PTHR10457">
    <property type="entry name" value="MEVALONATE KINASE/GALACTOKINASE"/>
    <property type="match status" value="1"/>
</dbReference>
<comment type="similarity">
    <text evidence="1">Belongs to the GHMP kinase family. GalK subfamily.</text>
</comment>
<dbReference type="Gene3D" id="3.30.70.890">
    <property type="entry name" value="GHMP kinase, C-terminal domain"/>
    <property type="match status" value="1"/>
</dbReference>
<protein>
    <submittedName>
        <fullName evidence="7">Galactokinase family protein</fullName>
    </submittedName>
</protein>
<feature type="domain" description="GHMP kinase N-terminal" evidence="5">
    <location>
        <begin position="135"/>
        <end position="213"/>
    </location>
</feature>
<dbReference type="EMBL" id="JAROCD010000016">
    <property type="protein sequence ID" value="MDN4604889.1"/>
    <property type="molecule type" value="Genomic_DNA"/>
</dbReference>
<dbReference type="Pfam" id="PF10509">
    <property type="entry name" value="GalKase_gal_bdg"/>
    <property type="match status" value="1"/>
</dbReference>
<dbReference type="Gene3D" id="3.30.230.10">
    <property type="match status" value="1"/>
</dbReference>
<keyword evidence="8" id="KW-1185">Reference proteome</keyword>
<reference evidence="7" key="1">
    <citation type="submission" date="2023-03" db="EMBL/GenBank/DDBJ databases">
        <title>MT1 and MT2 Draft Genomes of Novel Species.</title>
        <authorList>
            <person name="Venkateswaran K."/>
        </authorList>
    </citation>
    <scope>NUCLEOTIDE SEQUENCE</scope>
    <source>
        <strain evidence="7">F6_3S_P_1C</strain>
    </source>
</reference>
<keyword evidence="3" id="KW-0808">Transferase</keyword>
<name>A0ABT8JL52_9BACL</name>
<dbReference type="InterPro" id="IPR014721">
    <property type="entry name" value="Ribsml_uS5_D2-typ_fold_subgr"/>
</dbReference>
<feature type="domain" description="Galactokinase N-terminal" evidence="6">
    <location>
        <begin position="39"/>
        <end position="89"/>
    </location>
</feature>
<keyword evidence="2" id="KW-0547">Nucleotide-binding</keyword>
<evidence type="ECO:0000256" key="2">
    <source>
        <dbReference type="ARBA" id="ARBA00022741"/>
    </source>
</evidence>
<dbReference type="InterPro" id="IPR019539">
    <property type="entry name" value="GalKase_N"/>
</dbReference>
<evidence type="ECO:0000313" key="7">
    <source>
        <dbReference type="EMBL" id="MDN4604889.1"/>
    </source>
</evidence>
<evidence type="ECO:0000313" key="8">
    <source>
        <dbReference type="Proteomes" id="UP001174205"/>
    </source>
</evidence>
<dbReference type="Pfam" id="PF00288">
    <property type="entry name" value="GHMP_kinases_N"/>
    <property type="match status" value="1"/>
</dbReference>
<dbReference type="PIRSF" id="PIRSF000530">
    <property type="entry name" value="Galactokinase"/>
    <property type="match status" value="1"/>
</dbReference>
<dbReference type="Proteomes" id="UP001174205">
    <property type="component" value="Unassembled WGS sequence"/>
</dbReference>
<sequence length="433" mass="47274">MNTQPLELIQSTSGQALLAQMYGQQQLEEQTARYTKLNESFEQYFGVQEGSKLFSAAGRSEIGGNHTDHNHGKVLAGSITLDTIAVAAPTTDSVITFYSEGYDQKYVIDLTDLAPKTEDDGTTALIRGMAAGFGEFGYKVGGFQAYISSNVFSASGLSSSASFEMLICTILNHFYNEGRLDVVVMSKIGQYAENNYWNKPSGLLDQMACAYGGLIAIDFENPAEPVIQPVQWDFQQNGYSLVIVNTGGNHADLTEDYAAVPYEMRAVAKALGSEYVREITAEAIYANLKQVRETAGDRAVLRALHFLEENNRVDGQVQALREGRFADFLKLITASGNSSWKWLQNVYQSGSVKEQEIGIALALTENYLQKLGDGACRIHGGGFAGVILTILPNDKVEEYMSWMHGMLDTPIIVVNVRAQGAVCLNALVANVTE</sequence>
<dbReference type="PRINTS" id="PR00959">
    <property type="entry name" value="MEVGALKINASE"/>
</dbReference>
<dbReference type="PANTHER" id="PTHR10457:SF7">
    <property type="entry name" value="GALACTOKINASE-RELATED"/>
    <property type="match status" value="1"/>
</dbReference>
<dbReference type="RefSeq" id="WP_301249300.1">
    <property type="nucleotide sequence ID" value="NZ_JAROCD010000016.1"/>
</dbReference>
<evidence type="ECO:0000259" key="6">
    <source>
        <dbReference type="Pfam" id="PF10509"/>
    </source>
</evidence>
<dbReference type="SUPFAM" id="SSF54211">
    <property type="entry name" value="Ribosomal protein S5 domain 2-like"/>
    <property type="match status" value="1"/>
</dbReference>
<dbReference type="PRINTS" id="PR00473">
    <property type="entry name" value="GALCTOKINASE"/>
</dbReference>
<evidence type="ECO:0000256" key="4">
    <source>
        <dbReference type="ARBA" id="ARBA00022840"/>
    </source>
</evidence>
<dbReference type="InterPro" id="IPR006204">
    <property type="entry name" value="GHMP_kinase_N_dom"/>
</dbReference>